<organism evidence="2">
    <name type="scientific">Penicillium chrysogenum</name>
    <name type="common">Penicillium notatum</name>
    <dbReference type="NCBI Taxonomy" id="5076"/>
    <lineage>
        <taxon>Eukaryota</taxon>
        <taxon>Fungi</taxon>
        <taxon>Dikarya</taxon>
        <taxon>Ascomycota</taxon>
        <taxon>Pezizomycotina</taxon>
        <taxon>Eurotiomycetes</taxon>
        <taxon>Eurotiomycetidae</taxon>
        <taxon>Eurotiales</taxon>
        <taxon>Aspergillaceae</taxon>
        <taxon>Penicillium</taxon>
        <taxon>Penicillium chrysogenum species complex</taxon>
    </lineage>
</organism>
<feature type="transmembrane region" description="Helical" evidence="1">
    <location>
        <begin position="204"/>
        <end position="228"/>
    </location>
</feature>
<name>A0A167YQ07_PENCH</name>
<gene>
    <name evidence="2" type="ORF">EN45_045820</name>
</gene>
<dbReference type="Proteomes" id="UP000076449">
    <property type="component" value="Chromosome I"/>
</dbReference>
<evidence type="ECO:0000313" key="2">
    <source>
        <dbReference type="EMBL" id="KZN94385.1"/>
    </source>
</evidence>
<evidence type="ECO:0000256" key="1">
    <source>
        <dbReference type="SAM" id="Phobius"/>
    </source>
</evidence>
<dbReference type="AlphaFoldDB" id="A0A167YQ07"/>
<keyword evidence="1" id="KW-1133">Transmembrane helix</keyword>
<proteinExistence type="predicted"/>
<keyword evidence="1" id="KW-0812">Transmembrane</keyword>
<dbReference type="EMBL" id="CM002798">
    <property type="protein sequence ID" value="KZN94385.1"/>
    <property type="molecule type" value="Genomic_DNA"/>
</dbReference>
<sequence>MTATTPLPLTTSFSPPAACTTNTWYIEYLSGTNYYDTVIKASDSGWWLSQGPTDWSSCFPSGYATNTNSYFSPGVCPSGYWIADQSVDSINDNVETRATCCPEGYSAQTENGIVWYSANRCTSTNTDLNHLWTFTKAGTTSSMRTANGINAKAIFIRWQPSDTARQTATSTGVSLTASAAPSSMLSPTATSLSNTETDGKSSKAWIAGPVVGAVVAFAFITIAAIWYTRQRKQQPQNMEYGSWPEFGYYKPELPTDGAQVFEAPVDTIHTPKKPVAELSAKNTVSELP</sequence>
<accession>A0A167YQ07</accession>
<protein>
    <submittedName>
        <fullName evidence="2">Uncharacterized protein</fullName>
    </submittedName>
</protein>
<keyword evidence="1" id="KW-0472">Membrane</keyword>
<reference evidence="2" key="1">
    <citation type="journal article" date="2014" name="Genome Announc.">
        <title>Complete sequencing and chromosome-scale genome assembly of the industrial progenitor strain P2niaD18 from the penicillin producer Penicillium chrysogenum.</title>
        <authorList>
            <person name="Specht T."/>
            <person name="Dahlmann T.A."/>
            <person name="Zadra I."/>
            <person name="Kurnsteiner H."/>
            <person name="Kuck U."/>
        </authorList>
    </citation>
    <scope>NUCLEOTIDE SEQUENCE [LARGE SCALE GENOMIC DNA]</scope>
    <source>
        <strain evidence="2">P2niaD18</strain>
    </source>
</reference>